<reference evidence="6" key="1">
    <citation type="submission" date="2014-05" db="EMBL/GenBank/DDBJ databases">
        <authorList>
            <person name="Kube M."/>
        </authorList>
    </citation>
    <scope>NUCLEOTIDE SEQUENCE [LARGE SCALE GENOMIC DNA]</scope>
</reference>
<dbReference type="PATRIC" id="fig|35623.3.peg.885"/>
<evidence type="ECO:0000313" key="5">
    <source>
        <dbReference type="EMBL" id="CDR30958.1"/>
    </source>
</evidence>
<feature type="domain" description="Type I restriction modification DNA specificity" evidence="4">
    <location>
        <begin position="7"/>
        <end position="177"/>
    </location>
</feature>
<evidence type="ECO:0000256" key="1">
    <source>
        <dbReference type="ARBA" id="ARBA00010923"/>
    </source>
</evidence>
<dbReference type="Pfam" id="PF01420">
    <property type="entry name" value="Methylase_S"/>
    <property type="match status" value="1"/>
</dbReference>
<evidence type="ECO:0000313" key="6">
    <source>
        <dbReference type="Proteomes" id="UP000032434"/>
    </source>
</evidence>
<proteinExistence type="inferred from homology"/>
<accession>A0A061AAT4</accession>
<dbReference type="PANTHER" id="PTHR30408:SF12">
    <property type="entry name" value="TYPE I RESTRICTION ENZYME MJAVIII SPECIFICITY SUBUNIT"/>
    <property type="match status" value="1"/>
</dbReference>
<dbReference type="KEGG" id="aoc:Aocu_08850"/>
<keyword evidence="5" id="KW-0255">Endonuclease</keyword>
<protein>
    <submittedName>
        <fullName evidence="5">Truncated Restriction endonuclease, type I</fullName>
    </submittedName>
</protein>
<dbReference type="SUPFAM" id="SSF116734">
    <property type="entry name" value="DNA methylase specificity domain"/>
    <property type="match status" value="2"/>
</dbReference>
<dbReference type="EMBL" id="LK028559">
    <property type="protein sequence ID" value="CDR30958.1"/>
    <property type="molecule type" value="Genomic_DNA"/>
</dbReference>
<dbReference type="GO" id="GO:0004519">
    <property type="term" value="F:endonuclease activity"/>
    <property type="evidence" value="ECO:0007669"/>
    <property type="project" value="UniProtKB-KW"/>
</dbReference>
<keyword evidence="5" id="KW-0378">Hydrolase</keyword>
<dbReference type="HOGENOM" id="CLU_021095_10_3_14"/>
<sequence>MKLELFVNVSSSKRIFASQYTKTGIPFYRGKEITLLQNKNKINESLFIDEFIYKNFLEKYNVPQFEDIFVTAVGTIGSIYISDGHNFYFKDGNIIWLNQYDRSKIVPKYLYYYLTSYMGQSHLNSLLIGSSQQAITIDKLKSIDIRLPNLKLQQHIVDTIGSVDDLIEKHDQIIQKLIEFGDAITDSINPQLDITKLCDISLGGTPSRKKGEFWGGNNKWLNSGAVTNIPVIIKESEYITDEGIKKSATKSGSTGDTILSIMEPDETKISLLSDEFYFNQSTAVLKAHKSIYQGSIYFGIRKSMSVVKLLKNGAAQQSINKEILSNSSIPFSENYSERLNLIKNNMISVALKIDALKKLKKQLLDKFF</sequence>
<keyword evidence="2" id="KW-0680">Restriction system</keyword>
<dbReference type="Proteomes" id="UP000032434">
    <property type="component" value="Chromosome 1"/>
</dbReference>
<comment type="similarity">
    <text evidence="1">Belongs to the type-I restriction system S methylase family.</text>
</comment>
<dbReference type="InterPro" id="IPR044946">
    <property type="entry name" value="Restrct_endonuc_typeI_TRD_sf"/>
</dbReference>
<dbReference type="InterPro" id="IPR052021">
    <property type="entry name" value="Type-I_RS_S_subunit"/>
</dbReference>
<organism evidence="5 6">
    <name type="scientific">Acholeplasma oculi</name>
    <dbReference type="NCBI Taxonomy" id="35623"/>
    <lineage>
        <taxon>Bacteria</taxon>
        <taxon>Bacillati</taxon>
        <taxon>Mycoplasmatota</taxon>
        <taxon>Mollicutes</taxon>
        <taxon>Acholeplasmatales</taxon>
        <taxon>Acholeplasmataceae</taxon>
        <taxon>Acholeplasma</taxon>
    </lineage>
</organism>
<dbReference type="Gene3D" id="3.90.220.20">
    <property type="entry name" value="DNA methylase specificity domains"/>
    <property type="match status" value="2"/>
</dbReference>
<dbReference type="InParanoid" id="A0A061AAT4"/>
<dbReference type="InterPro" id="IPR000055">
    <property type="entry name" value="Restrct_endonuc_typeI_TRD"/>
</dbReference>
<evidence type="ECO:0000256" key="2">
    <source>
        <dbReference type="ARBA" id="ARBA00022747"/>
    </source>
</evidence>
<keyword evidence="3" id="KW-0238">DNA-binding</keyword>
<dbReference type="GO" id="GO:0003677">
    <property type="term" value="F:DNA binding"/>
    <property type="evidence" value="ECO:0007669"/>
    <property type="project" value="UniProtKB-KW"/>
</dbReference>
<evidence type="ECO:0000259" key="4">
    <source>
        <dbReference type="Pfam" id="PF01420"/>
    </source>
</evidence>
<dbReference type="GO" id="GO:0009307">
    <property type="term" value="P:DNA restriction-modification system"/>
    <property type="evidence" value="ECO:0007669"/>
    <property type="project" value="UniProtKB-KW"/>
</dbReference>
<dbReference type="PANTHER" id="PTHR30408">
    <property type="entry name" value="TYPE-1 RESTRICTION ENZYME ECOKI SPECIFICITY PROTEIN"/>
    <property type="match status" value="1"/>
</dbReference>
<gene>
    <name evidence="5" type="ORF">Aocu_08850</name>
</gene>
<dbReference type="STRING" id="35623.Aocu_08850"/>
<keyword evidence="6" id="KW-1185">Reference proteome</keyword>
<keyword evidence="5" id="KW-0540">Nuclease</keyword>
<dbReference type="REBASE" id="87932">
    <property type="entry name" value="S2.Aoc19LORF8870P"/>
</dbReference>
<evidence type="ECO:0000256" key="3">
    <source>
        <dbReference type="ARBA" id="ARBA00023125"/>
    </source>
</evidence>
<dbReference type="AlphaFoldDB" id="A0A061AAT4"/>
<name>A0A061AAT4_9MOLU</name>